<sequence>MGLDIDLLSIIVETIQSISVKTGSGEMGVIEIPLHHRNSRRDWQRRYLTTECQSCPFFVPPTELPKIIPVLKSSKIMRIAIPDEIQGVCMVGQEQTYYTLNYPPTPLGKYPIHKFLVNNPHHPIQECKNPSKEKRVFRAIERRIGGKLGLVS</sequence>
<dbReference type="EMBL" id="LBTI01000050">
    <property type="protein sequence ID" value="KKQ36475.1"/>
    <property type="molecule type" value="Genomic_DNA"/>
</dbReference>
<comment type="caution">
    <text evidence="1">The sequence shown here is derived from an EMBL/GenBank/DDBJ whole genome shotgun (WGS) entry which is preliminary data.</text>
</comment>
<dbReference type="Proteomes" id="UP000034591">
    <property type="component" value="Unassembled WGS sequence"/>
</dbReference>
<reference evidence="1 2" key="1">
    <citation type="journal article" date="2015" name="Nature">
        <title>rRNA introns, odd ribosomes, and small enigmatic genomes across a large radiation of phyla.</title>
        <authorList>
            <person name="Brown C.T."/>
            <person name="Hug L.A."/>
            <person name="Thomas B.C."/>
            <person name="Sharon I."/>
            <person name="Castelle C.J."/>
            <person name="Singh A."/>
            <person name="Wilkins M.J."/>
            <person name="Williams K.H."/>
            <person name="Banfield J.F."/>
        </authorList>
    </citation>
    <scope>NUCLEOTIDE SEQUENCE [LARGE SCALE GENOMIC DNA]</scope>
</reference>
<evidence type="ECO:0000313" key="1">
    <source>
        <dbReference type="EMBL" id="KKQ36475.1"/>
    </source>
</evidence>
<name>A0A0G0HD45_9BACT</name>
<organism evidence="1 2">
    <name type="scientific">Candidatus Woesebacteria bacterium GW2011_GWA1_37_7</name>
    <dbReference type="NCBI Taxonomy" id="1618545"/>
    <lineage>
        <taxon>Bacteria</taxon>
        <taxon>Candidatus Woeseibacteriota</taxon>
    </lineage>
</organism>
<proteinExistence type="predicted"/>
<dbReference type="AlphaFoldDB" id="A0A0G0HD45"/>
<protein>
    <submittedName>
        <fullName evidence="1">Uncharacterized protein</fullName>
    </submittedName>
</protein>
<gene>
    <name evidence="1" type="ORF">US53_C0050G0007</name>
</gene>
<evidence type="ECO:0000313" key="2">
    <source>
        <dbReference type="Proteomes" id="UP000034591"/>
    </source>
</evidence>
<accession>A0A0G0HD45</accession>